<accession>H2Y9J2</accession>
<dbReference type="CDD" id="cd00104">
    <property type="entry name" value="KAZAL_FS"/>
    <property type="match status" value="1"/>
</dbReference>
<dbReference type="InterPro" id="IPR002350">
    <property type="entry name" value="Kazal_dom"/>
</dbReference>
<keyword evidence="4" id="KW-1185">Reference proteome</keyword>
<dbReference type="Gene3D" id="3.30.60.30">
    <property type="match status" value="1"/>
</dbReference>
<dbReference type="OMA" id="YAMGMET"/>
<dbReference type="HOGENOM" id="CLU_2235614_0_0_1"/>
<dbReference type="SUPFAM" id="SSF100895">
    <property type="entry name" value="Kazal-type serine protease inhibitors"/>
    <property type="match status" value="1"/>
</dbReference>
<evidence type="ECO:0000259" key="2">
    <source>
        <dbReference type="PROSITE" id="PS51465"/>
    </source>
</evidence>
<dbReference type="InterPro" id="IPR036058">
    <property type="entry name" value="Kazal_dom_sf"/>
</dbReference>
<name>H2Y9J2_CIOSA</name>
<dbReference type="GeneTree" id="ENSGT00660000097422"/>
<feature type="domain" description="Kazal-like" evidence="2">
    <location>
        <begin position="51"/>
        <end position="107"/>
    </location>
</feature>
<dbReference type="PROSITE" id="PS51465">
    <property type="entry name" value="KAZAL_2"/>
    <property type="match status" value="1"/>
</dbReference>
<reference evidence="3" key="2">
    <citation type="submission" date="2025-08" db="UniProtKB">
        <authorList>
            <consortium name="Ensembl"/>
        </authorList>
    </citation>
    <scope>IDENTIFICATION</scope>
</reference>
<evidence type="ECO:0000256" key="1">
    <source>
        <dbReference type="SAM" id="SignalP"/>
    </source>
</evidence>
<feature type="chain" id="PRO_5003578460" description="Kazal-like domain-containing protein" evidence="1">
    <location>
        <begin position="19"/>
        <end position="107"/>
    </location>
</feature>
<reference evidence="3" key="3">
    <citation type="submission" date="2025-09" db="UniProtKB">
        <authorList>
            <consortium name="Ensembl"/>
        </authorList>
    </citation>
    <scope>IDENTIFICATION</scope>
</reference>
<organism evidence="3 4">
    <name type="scientific">Ciona savignyi</name>
    <name type="common">Pacific transparent sea squirt</name>
    <dbReference type="NCBI Taxonomy" id="51511"/>
    <lineage>
        <taxon>Eukaryota</taxon>
        <taxon>Metazoa</taxon>
        <taxon>Chordata</taxon>
        <taxon>Tunicata</taxon>
        <taxon>Ascidiacea</taxon>
        <taxon>Phlebobranchia</taxon>
        <taxon>Cionidae</taxon>
        <taxon>Ciona</taxon>
    </lineage>
</organism>
<feature type="signal peptide" evidence="1">
    <location>
        <begin position="1"/>
        <end position="18"/>
    </location>
</feature>
<dbReference type="Ensembl" id="ENSCSAVT00000002024.1">
    <property type="protein sequence ID" value="ENSCSAVP00000001990.1"/>
    <property type="gene ID" value="ENSCSAVG00000001162.1"/>
</dbReference>
<proteinExistence type="predicted"/>
<dbReference type="InParanoid" id="H2Y9J2"/>
<dbReference type="Proteomes" id="UP000007875">
    <property type="component" value="Unassembled WGS sequence"/>
</dbReference>
<evidence type="ECO:0000313" key="4">
    <source>
        <dbReference type="Proteomes" id="UP000007875"/>
    </source>
</evidence>
<reference evidence="4" key="1">
    <citation type="submission" date="2003-08" db="EMBL/GenBank/DDBJ databases">
        <authorList>
            <person name="Birren B."/>
            <person name="Nusbaum C."/>
            <person name="Abebe A."/>
            <person name="Abouelleil A."/>
            <person name="Adekoya E."/>
            <person name="Ait-zahra M."/>
            <person name="Allen N."/>
            <person name="Allen T."/>
            <person name="An P."/>
            <person name="Anderson M."/>
            <person name="Anderson S."/>
            <person name="Arachchi H."/>
            <person name="Armbruster J."/>
            <person name="Bachantsang P."/>
            <person name="Baldwin J."/>
            <person name="Barry A."/>
            <person name="Bayul T."/>
            <person name="Blitshsteyn B."/>
            <person name="Bloom T."/>
            <person name="Blye J."/>
            <person name="Boguslavskiy L."/>
            <person name="Borowsky M."/>
            <person name="Boukhgalter B."/>
            <person name="Brunache A."/>
            <person name="Butler J."/>
            <person name="Calixte N."/>
            <person name="Calvo S."/>
            <person name="Camarata J."/>
            <person name="Campo K."/>
            <person name="Chang J."/>
            <person name="Cheshatsang Y."/>
            <person name="Citroen M."/>
            <person name="Collymore A."/>
            <person name="Considine T."/>
            <person name="Cook A."/>
            <person name="Cooke P."/>
            <person name="Corum B."/>
            <person name="Cuomo C."/>
            <person name="David R."/>
            <person name="Dawoe T."/>
            <person name="Degray S."/>
            <person name="Dodge S."/>
            <person name="Dooley K."/>
            <person name="Dorje P."/>
            <person name="Dorjee K."/>
            <person name="Dorris L."/>
            <person name="Duffey N."/>
            <person name="Dupes A."/>
            <person name="Elkins T."/>
            <person name="Engels R."/>
            <person name="Erickson J."/>
            <person name="Farina A."/>
            <person name="Faro S."/>
            <person name="Ferreira P."/>
            <person name="Fischer H."/>
            <person name="Fitzgerald M."/>
            <person name="Foley K."/>
            <person name="Gage D."/>
            <person name="Galagan J."/>
            <person name="Gearin G."/>
            <person name="Gnerre S."/>
            <person name="Gnirke A."/>
            <person name="Goyette A."/>
            <person name="Graham J."/>
            <person name="Grandbois E."/>
            <person name="Gyaltsen K."/>
            <person name="Hafez N."/>
            <person name="Hagopian D."/>
            <person name="Hagos B."/>
            <person name="Hall J."/>
            <person name="Hatcher B."/>
            <person name="Heller A."/>
            <person name="Higgins H."/>
            <person name="Honan T."/>
            <person name="Horn A."/>
            <person name="Houde N."/>
            <person name="Hughes L."/>
            <person name="Hulme W."/>
            <person name="Husby E."/>
            <person name="Iliev I."/>
            <person name="Jaffe D."/>
            <person name="Jones C."/>
            <person name="Kamal M."/>
            <person name="Kamat A."/>
            <person name="Kamvysselis M."/>
            <person name="Karlsson E."/>
            <person name="Kells C."/>
            <person name="Kieu A."/>
            <person name="Kisner P."/>
            <person name="Kodira C."/>
            <person name="Kulbokas E."/>
            <person name="Labutti K."/>
            <person name="Lama D."/>
            <person name="Landers T."/>
            <person name="Leger J."/>
            <person name="Levine S."/>
            <person name="Lewis D."/>
            <person name="Lewis T."/>
            <person name="Lindblad-toh K."/>
            <person name="Liu X."/>
            <person name="Lokyitsang T."/>
            <person name="Lokyitsang Y."/>
            <person name="Lucien O."/>
            <person name="Lui A."/>
            <person name="Ma L.J."/>
            <person name="Mabbitt R."/>
            <person name="Macdonald J."/>
            <person name="Maclean C."/>
            <person name="Major J."/>
            <person name="Manning J."/>
            <person name="Marabella R."/>
            <person name="Maru K."/>
            <person name="Matthews C."/>
            <person name="Mauceli E."/>
            <person name="Mccarthy M."/>
            <person name="Mcdonough S."/>
            <person name="Mcghee T."/>
            <person name="Meldrim J."/>
            <person name="Meneus L."/>
            <person name="Mesirov J."/>
            <person name="Mihalev A."/>
            <person name="Mihova T."/>
            <person name="Mikkelsen T."/>
            <person name="Mlenga V."/>
            <person name="Moru K."/>
            <person name="Mozes J."/>
            <person name="Mulrain L."/>
            <person name="Munson G."/>
            <person name="Naylor J."/>
            <person name="Newes C."/>
            <person name="Nguyen C."/>
            <person name="Nguyen N."/>
            <person name="Nguyen T."/>
            <person name="Nicol R."/>
            <person name="Nielsen C."/>
            <person name="Nizzari M."/>
            <person name="Norbu C."/>
            <person name="Norbu N."/>
            <person name="O'donnell P."/>
            <person name="Okoawo O."/>
            <person name="O'leary S."/>
            <person name="Omotosho B."/>
            <person name="O'neill K."/>
            <person name="Osman S."/>
            <person name="Parker S."/>
            <person name="Perrin D."/>
            <person name="Phunkhang P."/>
            <person name="Piqani B."/>
            <person name="Purcell S."/>
            <person name="Rachupka T."/>
            <person name="Ramasamy U."/>
            <person name="Rameau R."/>
            <person name="Ray V."/>
            <person name="Raymond C."/>
            <person name="Retta R."/>
            <person name="Richardson S."/>
            <person name="Rise C."/>
            <person name="Rodriguez J."/>
            <person name="Rogers J."/>
            <person name="Rogov P."/>
            <person name="Rutman M."/>
            <person name="Schupbach R."/>
            <person name="Seaman C."/>
            <person name="Settipalli S."/>
            <person name="Sharpe T."/>
            <person name="Sheridan J."/>
            <person name="Sherpa N."/>
            <person name="Shi J."/>
            <person name="Smirnov S."/>
            <person name="Smith C."/>
            <person name="Sougnez C."/>
            <person name="Spencer B."/>
            <person name="Stalker J."/>
            <person name="Stange-thomann N."/>
            <person name="Stavropoulos S."/>
            <person name="Stetson K."/>
            <person name="Stone C."/>
            <person name="Stone S."/>
            <person name="Stubbs M."/>
            <person name="Talamas J."/>
            <person name="Tchuinga P."/>
            <person name="Tenzing P."/>
            <person name="Tesfaye S."/>
            <person name="Theodore J."/>
            <person name="Thoulutsang Y."/>
            <person name="Topham K."/>
            <person name="Towey S."/>
            <person name="Tsamla T."/>
            <person name="Tsomo N."/>
            <person name="Vallee D."/>
            <person name="Vassiliev H."/>
            <person name="Venkataraman V."/>
            <person name="Vinson J."/>
            <person name="Vo A."/>
            <person name="Wade C."/>
            <person name="Wang S."/>
            <person name="Wangchuk T."/>
            <person name="Wangdi T."/>
            <person name="Whittaker C."/>
            <person name="Wilkinson J."/>
            <person name="Wu Y."/>
            <person name="Wyman D."/>
            <person name="Yadav S."/>
            <person name="Yang S."/>
            <person name="Yang X."/>
            <person name="Yeager S."/>
            <person name="Yee E."/>
            <person name="Young G."/>
            <person name="Zainoun J."/>
            <person name="Zembeck L."/>
            <person name="Zimmer A."/>
            <person name="Zody M."/>
            <person name="Lander E."/>
        </authorList>
    </citation>
    <scope>NUCLEOTIDE SEQUENCE [LARGE SCALE GENOMIC DNA]</scope>
</reference>
<keyword evidence="1" id="KW-0732">Signal</keyword>
<protein>
    <recommendedName>
        <fullName evidence="2">Kazal-like domain-containing protein</fullName>
    </recommendedName>
</protein>
<evidence type="ECO:0000313" key="3">
    <source>
        <dbReference type="Ensembl" id="ENSCSAVP00000001990.1"/>
    </source>
</evidence>
<dbReference type="Pfam" id="PF00050">
    <property type="entry name" value="Kazal_1"/>
    <property type="match status" value="1"/>
</dbReference>
<sequence>MRSLVLLGLLMCVAYAMGMETEEVLFDCDEIPGGRDKILILPAVEGTEECSCSQLQGRCQRNYDPVCDADGNAYANHCTFCYKVGSQRATRKPAPIYSGPANANGQC</sequence>
<dbReference type="AlphaFoldDB" id="H2Y9J2"/>